<accession>A0A0W1A500</accession>
<dbReference type="STRING" id="66969.Lwal_2143"/>
<feature type="domain" description="Calcineurin-like phosphoesterase" evidence="6">
    <location>
        <begin position="5"/>
        <end position="158"/>
    </location>
</feature>
<reference evidence="7 8" key="1">
    <citation type="submission" date="2015-11" db="EMBL/GenBank/DDBJ databases">
        <title>Genomic analysis of 38 Legionella species identifies large and diverse effector repertoires.</title>
        <authorList>
            <person name="Burstein D."/>
            <person name="Amaro F."/>
            <person name="Zusman T."/>
            <person name="Lifshitz Z."/>
            <person name="Cohen O."/>
            <person name="Gilbert J.A."/>
            <person name="Pupko T."/>
            <person name="Shuman H.A."/>
            <person name="Segal G."/>
        </authorList>
    </citation>
    <scope>NUCLEOTIDE SEQUENCE [LARGE SCALE GENOMIC DNA]</scope>
    <source>
        <strain evidence="7 8">ATCC 51914</strain>
    </source>
</reference>
<dbReference type="PATRIC" id="fig|66969.6.peg.2332"/>
<evidence type="ECO:0000256" key="5">
    <source>
        <dbReference type="HAMAP-Rule" id="MF_00199"/>
    </source>
</evidence>
<sequence length="273" mass="30900">MSDYAIGDVQGCYEPLQRLLELIDFNEREDKLWFVGDLVNRGPDSLQVLRFIKGLPLKPNITLGNHDLHLLGSLFGQKPWKGHDDTIEQVMQADDGAEIGHWLRKQSILCFSSEFNLVMCHAGIAPIWDLDQATSLARELEDVLSGDDFEKFLGSMYGNNPNEWSNELHGVDRLRLITNYFTRMRFCDALGRLNLDYKGEIAGAPPNLYPWFSVPGRKEIEVDIVFGHWAALLGKSPNPHIHAIDTGCLWGGQLTALRLQDKRRFSVPGLNEL</sequence>
<keyword evidence="3 5" id="KW-0378">Hydrolase</keyword>
<dbReference type="PANTHER" id="PTHR40942:SF4">
    <property type="entry name" value="CYTOCHROME C5"/>
    <property type="match status" value="1"/>
</dbReference>
<name>A0A0W1A500_9GAMM</name>
<dbReference type="HAMAP" id="MF_00199">
    <property type="entry name" value="ApaH"/>
    <property type="match status" value="1"/>
</dbReference>
<protein>
    <recommendedName>
        <fullName evidence="5">Bis(5'-nucleosyl)-tetraphosphatase, symmetrical</fullName>
        <ecNumber evidence="5">3.6.1.41</ecNumber>
    </recommendedName>
    <alternativeName>
        <fullName evidence="5">Ap4A hydrolase</fullName>
    </alternativeName>
    <alternativeName>
        <fullName evidence="5">Diadenosine 5',5'''-P1,P4-tetraphosphate pyrophosphohydrolase</fullName>
    </alternativeName>
    <alternativeName>
        <fullName evidence="5">Diadenosine tetraphosphatase</fullName>
    </alternativeName>
</protein>
<dbReference type="InterPro" id="IPR004617">
    <property type="entry name" value="ApaH"/>
</dbReference>
<dbReference type="InterPro" id="IPR029052">
    <property type="entry name" value="Metallo-depent_PP-like"/>
</dbReference>
<dbReference type="InterPro" id="IPR004843">
    <property type="entry name" value="Calcineurin-like_PHP"/>
</dbReference>
<comment type="catalytic activity">
    <reaction evidence="4 5">
        <text>P(1),P(4)-bis(5'-adenosyl) tetraphosphate + H2O = 2 ADP + 2 H(+)</text>
        <dbReference type="Rhea" id="RHEA:24252"/>
        <dbReference type="ChEBI" id="CHEBI:15377"/>
        <dbReference type="ChEBI" id="CHEBI:15378"/>
        <dbReference type="ChEBI" id="CHEBI:58141"/>
        <dbReference type="ChEBI" id="CHEBI:456216"/>
        <dbReference type="EC" id="3.6.1.41"/>
    </reaction>
</comment>
<evidence type="ECO:0000256" key="4">
    <source>
        <dbReference type="ARBA" id="ARBA00049417"/>
    </source>
</evidence>
<dbReference type="Gene3D" id="3.60.21.10">
    <property type="match status" value="1"/>
</dbReference>
<gene>
    <name evidence="5 7" type="primary">apaH</name>
    <name evidence="7" type="ORF">Lwal_2143</name>
</gene>
<dbReference type="Proteomes" id="UP000054729">
    <property type="component" value="Unassembled WGS sequence"/>
</dbReference>
<evidence type="ECO:0000256" key="1">
    <source>
        <dbReference type="ARBA" id="ARBA00003413"/>
    </source>
</evidence>
<dbReference type="OrthoDB" id="9807890at2"/>
<evidence type="ECO:0000313" key="8">
    <source>
        <dbReference type="Proteomes" id="UP000054729"/>
    </source>
</evidence>
<comment type="similarity">
    <text evidence="2 5">Belongs to the Ap4A hydrolase family.</text>
</comment>
<dbReference type="EMBL" id="LNZB01000051">
    <property type="protein sequence ID" value="KTD76421.1"/>
    <property type="molecule type" value="Genomic_DNA"/>
</dbReference>
<comment type="function">
    <text evidence="1 5">Hydrolyzes diadenosine 5',5'''-P1,P4-tetraphosphate to yield ADP.</text>
</comment>
<dbReference type="SUPFAM" id="SSF56300">
    <property type="entry name" value="Metallo-dependent phosphatases"/>
    <property type="match status" value="1"/>
</dbReference>
<dbReference type="RefSeq" id="WP_058480781.1">
    <property type="nucleotide sequence ID" value="NZ_CAAAIQ010000001.1"/>
</dbReference>
<proteinExistence type="inferred from homology"/>
<dbReference type="CDD" id="cd07422">
    <property type="entry name" value="MPP_ApaH"/>
    <property type="match status" value="1"/>
</dbReference>
<evidence type="ECO:0000256" key="2">
    <source>
        <dbReference type="ARBA" id="ARBA00005419"/>
    </source>
</evidence>
<comment type="caution">
    <text evidence="7">The sequence shown here is derived from an EMBL/GenBank/DDBJ whole genome shotgun (WGS) entry which is preliminary data.</text>
</comment>
<dbReference type="PANTHER" id="PTHR40942">
    <property type="match status" value="1"/>
</dbReference>
<dbReference type="PIRSF" id="PIRSF000903">
    <property type="entry name" value="B5n-ttraPtase_sm"/>
    <property type="match status" value="1"/>
</dbReference>
<dbReference type="GO" id="GO:0008803">
    <property type="term" value="F:bis(5'-nucleosyl)-tetraphosphatase (symmetrical) activity"/>
    <property type="evidence" value="ECO:0007669"/>
    <property type="project" value="UniProtKB-UniRule"/>
</dbReference>
<dbReference type="NCBIfam" id="NF001204">
    <property type="entry name" value="PRK00166.1"/>
    <property type="match status" value="1"/>
</dbReference>
<organism evidence="7 8">
    <name type="scientific">Legionella waltersii</name>
    <dbReference type="NCBI Taxonomy" id="66969"/>
    <lineage>
        <taxon>Bacteria</taxon>
        <taxon>Pseudomonadati</taxon>
        <taxon>Pseudomonadota</taxon>
        <taxon>Gammaproteobacteria</taxon>
        <taxon>Legionellales</taxon>
        <taxon>Legionellaceae</taxon>
        <taxon>Legionella</taxon>
    </lineage>
</organism>
<dbReference type="Pfam" id="PF00149">
    <property type="entry name" value="Metallophos"/>
    <property type="match status" value="1"/>
</dbReference>
<dbReference type="EC" id="3.6.1.41" evidence="5"/>
<dbReference type="AlphaFoldDB" id="A0A0W1A500"/>
<evidence type="ECO:0000259" key="6">
    <source>
        <dbReference type="Pfam" id="PF00149"/>
    </source>
</evidence>
<dbReference type="NCBIfam" id="TIGR00668">
    <property type="entry name" value="apaH"/>
    <property type="match status" value="1"/>
</dbReference>
<evidence type="ECO:0000313" key="7">
    <source>
        <dbReference type="EMBL" id="KTD76421.1"/>
    </source>
</evidence>
<keyword evidence="8" id="KW-1185">Reference proteome</keyword>
<evidence type="ECO:0000256" key="3">
    <source>
        <dbReference type="ARBA" id="ARBA00022801"/>
    </source>
</evidence>